<evidence type="ECO:0000313" key="1">
    <source>
        <dbReference type="EMBL" id="ODM21375.1"/>
    </source>
</evidence>
<comment type="caution">
    <text evidence="1">The sequence shown here is derived from an EMBL/GenBank/DDBJ whole genome shotgun (WGS) entry which is preliminary data.</text>
</comment>
<dbReference type="InterPro" id="IPR011990">
    <property type="entry name" value="TPR-like_helical_dom_sf"/>
</dbReference>
<name>A0A1E3BK83_ASPCR</name>
<dbReference type="OrthoDB" id="414774at2759"/>
<evidence type="ECO:0000313" key="2">
    <source>
        <dbReference type="Proteomes" id="UP000094569"/>
    </source>
</evidence>
<dbReference type="VEuPathDB" id="FungiDB:SI65_02218"/>
<accession>A0A1E3BK83</accession>
<reference evidence="1 2" key="1">
    <citation type="journal article" date="2016" name="BMC Genomics">
        <title>Comparative genomic and transcriptomic analyses of the Fuzhuan brick tea-fermentation fungus Aspergillus cristatus.</title>
        <authorList>
            <person name="Ge Y."/>
            <person name="Wang Y."/>
            <person name="Liu Y."/>
            <person name="Tan Y."/>
            <person name="Ren X."/>
            <person name="Zhang X."/>
            <person name="Hyde K.D."/>
            <person name="Liu Y."/>
            <person name="Liu Z."/>
        </authorList>
    </citation>
    <scope>NUCLEOTIDE SEQUENCE [LARGE SCALE GENOMIC DNA]</scope>
    <source>
        <strain evidence="1 2">GZAAS20.1005</strain>
    </source>
</reference>
<dbReference type="SUPFAM" id="SSF48452">
    <property type="entry name" value="TPR-like"/>
    <property type="match status" value="1"/>
</dbReference>
<keyword evidence="2" id="KW-1185">Reference proteome</keyword>
<dbReference type="Gene3D" id="1.25.40.10">
    <property type="entry name" value="Tetratricopeptide repeat domain"/>
    <property type="match status" value="1"/>
</dbReference>
<dbReference type="PANTHER" id="PTHR45588:SF3">
    <property type="entry name" value="TPR DOMAIN PROTEIN"/>
    <property type="match status" value="1"/>
</dbReference>
<proteinExistence type="predicted"/>
<dbReference type="Proteomes" id="UP000094569">
    <property type="component" value="Unassembled WGS sequence"/>
</dbReference>
<sequence length="481" mass="54677">MPTRRPAISCDPSCAIAYWGLAFSLGPNYNKEWRLFDQKDLKVTTKRTYDASRKAKEHIENASPIERALIDAIQARYQTDSPVSMQEYALQNRAYADSMESVYREFGDDLDPTPGARTLEAKTVLEQALKHKNAKHHPGLLHLYIHMVEMSPNPEHGLNAADHLRDLVPDAGHLRHMPSHLDMLVGDYRRDIASNYQARIADEEFLRRRGVRNLYSFYRMHDYQSLIYAAMFAGKKDVALEMVDQMEGTLPDIESPPLTDWLETFKAVRFHVMIRFGMWDELTRIDLPSDQNLYCVTTATAHYAKGVAWAALGNIQEAERERTLFHESLKHVSPTRLDFPVKCVDILAVGVVMLDGEIKYRRGNYKQAFEHLRKSVDLDDGLDYSEPWGWMQPARHAYAALLLEQGHLQEAADVYKADLGLGGAPAAANQHPNNVWALQGYHECLTRLGRTVEADLIKPQLKVAVAVADIPILSSCFYRVD</sequence>
<dbReference type="PANTHER" id="PTHR45588">
    <property type="entry name" value="TPR DOMAIN-CONTAINING PROTEIN"/>
    <property type="match status" value="1"/>
</dbReference>
<dbReference type="STRING" id="573508.A0A1E3BK83"/>
<dbReference type="AlphaFoldDB" id="A0A1E3BK83"/>
<protein>
    <submittedName>
        <fullName evidence="1">Uncharacterized protein</fullName>
    </submittedName>
</protein>
<gene>
    <name evidence="1" type="ORF">SI65_02218</name>
</gene>
<organism evidence="1 2">
    <name type="scientific">Aspergillus cristatus</name>
    <name type="common">Chinese Fuzhuan brick tea-fermentation fungus</name>
    <name type="synonym">Eurotium cristatum</name>
    <dbReference type="NCBI Taxonomy" id="573508"/>
    <lineage>
        <taxon>Eukaryota</taxon>
        <taxon>Fungi</taxon>
        <taxon>Dikarya</taxon>
        <taxon>Ascomycota</taxon>
        <taxon>Pezizomycotina</taxon>
        <taxon>Eurotiomycetes</taxon>
        <taxon>Eurotiomycetidae</taxon>
        <taxon>Eurotiales</taxon>
        <taxon>Aspergillaceae</taxon>
        <taxon>Aspergillus</taxon>
        <taxon>Aspergillus subgen. Aspergillus</taxon>
    </lineage>
</organism>
<dbReference type="EMBL" id="JXNT01000002">
    <property type="protein sequence ID" value="ODM21375.1"/>
    <property type="molecule type" value="Genomic_DNA"/>
</dbReference>